<feature type="transmembrane region" description="Helical" evidence="1">
    <location>
        <begin position="128"/>
        <end position="146"/>
    </location>
</feature>
<reference evidence="2 3" key="1">
    <citation type="submission" date="2018-08" db="EMBL/GenBank/DDBJ databases">
        <title>Genomic Encyclopedia of Archaeal and Bacterial Type Strains, Phase II (KMG-II): from individual species to whole genera.</title>
        <authorList>
            <person name="Goeker M."/>
        </authorList>
    </citation>
    <scope>NUCLEOTIDE SEQUENCE [LARGE SCALE GENOMIC DNA]</scope>
    <source>
        <strain evidence="2 3">DSM 45791</strain>
    </source>
</reference>
<dbReference type="PANTHER" id="PTHR37314:SF4">
    <property type="entry name" value="UPF0700 TRANSMEMBRANE PROTEIN YOAK"/>
    <property type="match status" value="1"/>
</dbReference>
<accession>A0A3E0H3T5</accession>
<dbReference type="EMBL" id="QUNO01000015">
    <property type="protein sequence ID" value="REH37209.1"/>
    <property type="molecule type" value="Genomic_DNA"/>
</dbReference>
<name>A0A3E0H3T5_9PSEU</name>
<dbReference type="InterPro" id="IPR010699">
    <property type="entry name" value="DUF1275"/>
</dbReference>
<feature type="transmembrane region" description="Helical" evidence="1">
    <location>
        <begin position="102"/>
        <end position="122"/>
    </location>
</feature>
<feature type="transmembrane region" description="Helical" evidence="1">
    <location>
        <begin position="73"/>
        <end position="90"/>
    </location>
</feature>
<feature type="transmembrane region" description="Helical" evidence="1">
    <location>
        <begin position="209"/>
        <end position="227"/>
    </location>
</feature>
<dbReference type="AlphaFoldDB" id="A0A3E0H3T5"/>
<keyword evidence="3" id="KW-1185">Reference proteome</keyword>
<evidence type="ECO:0000313" key="3">
    <source>
        <dbReference type="Proteomes" id="UP000256269"/>
    </source>
</evidence>
<sequence>MERPRPARNARQDYVITAKTLRLIVLLGIAGGFLDAFTFVAHGGVFANAQTGNVVLLGVAAAHGDAAGALRHVPPLIAFVLGVAAAETLTHPRVAPLMRRPIRVALVIEIAVLLVVGAIPTWFAGSAVVLAVAFVAALQNATFGTVREWSVNTTMTTGNLRTAARATYRAVFRRDAEAATQARAFGLVVLSFLVGAGVGALVAELVGNMAAWGAALLIVTGLGLFFLDERPPG</sequence>
<evidence type="ECO:0000313" key="2">
    <source>
        <dbReference type="EMBL" id="REH37209.1"/>
    </source>
</evidence>
<organism evidence="2 3">
    <name type="scientific">Kutzneria buriramensis</name>
    <dbReference type="NCBI Taxonomy" id="1045776"/>
    <lineage>
        <taxon>Bacteria</taxon>
        <taxon>Bacillati</taxon>
        <taxon>Actinomycetota</taxon>
        <taxon>Actinomycetes</taxon>
        <taxon>Pseudonocardiales</taxon>
        <taxon>Pseudonocardiaceae</taxon>
        <taxon>Kutzneria</taxon>
    </lineage>
</organism>
<dbReference type="Pfam" id="PF06912">
    <property type="entry name" value="DUF1275"/>
    <property type="match status" value="1"/>
</dbReference>
<proteinExistence type="predicted"/>
<evidence type="ECO:0000256" key="1">
    <source>
        <dbReference type="SAM" id="Phobius"/>
    </source>
</evidence>
<keyword evidence="1" id="KW-1133">Transmembrane helix</keyword>
<feature type="transmembrane region" description="Helical" evidence="1">
    <location>
        <begin position="184"/>
        <end position="203"/>
    </location>
</feature>
<comment type="caution">
    <text evidence="2">The sequence shown here is derived from an EMBL/GenBank/DDBJ whole genome shotgun (WGS) entry which is preliminary data.</text>
</comment>
<dbReference type="PANTHER" id="PTHR37314">
    <property type="entry name" value="SLR0142 PROTEIN"/>
    <property type="match status" value="1"/>
</dbReference>
<keyword evidence="1" id="KW-0472">Membrane</keyword>
<dbReference type="Proteomes" id="UP000256269">
    <property type="component" value="Unassembled WGS sequence"/>
</dbReference>
<keyword evidence="1" id="KW-0812">Transmembrane</keyword>
<protein>
    <submittedName>
        <fullName evidence="2">Uncharacterized membrane protein YoaK (UPF0700 family)</fullName>
    </submittedName>
</protein>
<gene>
    <name evidence="2" type="ORF">BCF44_115213</name>
</gene>
<feature type="transmembrane region" description="Helical" evidence="1">
    <location>
        <begin position="21"/>
        <end position="41"/>
    </location>
</feature>